<evidence type="ECO:0000256" key="1">
    <source>
        <dbReference type="ARBA" id="ARBA00004970"/>
    </source>
</evidence>
<comment type="catalytic activity">
    <reaction evidence="7 8">
        <text>L-histidinol phosphate + H2O = L-histidinol + phosphate</text>
        <dbReference type="Rhea" id="RHEA:14465"/>
        <dbReference type="ChEBI" id="CHEBI:15377"/>
        <dbReference type="ChEBI" id="CHEBI:43474"/>
        <dbReference type="ChEBI" id="CHEBI:57699"/>
        <dbReference type="ChEBI" id="CHEBI:57980"/>
        <dbReference type="EC" id="3.1.3.15"/>
    </reaction>
</comment>
<evidence type="ECO:0000256" key="8">
    <source>
        <dbReference type="RuleBase" id="RU366003"/>
    </source>
</evidence>
<comment type="pathway">
    <text evidence="1 8">Amino-acid biosynthesis; L-histidine biosynthesis; L-histidine from 5-phospho-alpha-D-ribose 1-diphosphate: step 8/9.</text>
</comment>
<evidence type="ECO:0000313" key="12">
    <source>
        <dbReference type="Proteomes" id="UP000179284"/>
    </source>
</evidence>
<evidence type="ECO:0000256" key="7">
    <source>
        <dbReference type="ARBA" id="ARBA00049158"/>
    </source>
</evidence>
<evidence type="ECO:0000256" key="3">
    <source>
        <dbReference type="ARBA" id="ARBA00013085"/>
    </source>
</evidence>
<dbReference type="InterPro" id="IPR004013">
    <property type="entry name" value="PHP_dom"/>
</dbReference>
<dbReference type="GO" id="GO:0004401">
    <property type="term" value="F:histidinol-phosphatase activity"/>
    <property type="evidence" value="ECO:0007669"/>
    <property type="project" value="UniProtKB-UniRule"/>
</dbReference>
<proteinExistence type="inferred from homology"/>
<dbReference type="InterPro" id="IPR016195">
    <property type="entry name" value="Pol/histidinol_Pase-like"/>
</dbReference>
<keyword evidence="6 8" id="KW-0368">Histidine biosynthesis</keyword>
<evidence type="ECO:0000256" key="6">
    <source>
        <dbReference type="ARBA" id="ARBA00023102"/>
    </source>
</evidence>
<organism evidence="11 12">
    <name type="scientific">Butyrivibrio hungatei</name>
    <dbReference type="NCBI Taxonomy" id="185008"/>
    <lineage>
        <taxon>Bacteria</taxon>
        <taxon>Bacillati</taxon>
        <taxon>Bacillota</taxon>
        <taxon>Clostridia</taxon>
        <taxon>Lachnospirales</taxon>
        <taxon>Lachnospiraceae</taxon>
        <taxon>Butyrivibrio</taxon>
    </lineage>
</organism>
<dbReference type="Proteomes" id="UP000179284">
    <property type="component" value="Chromosome I"/>
</dbReference>
<dbReference type="AlphaFoldDB" id="A0A1D9P2Q9"/>
<dbReference type="Gene3D" id="3.20.20.140">
    <property type="entry name" value="Metal-dependent hydrolases"/>
    <property type="match status" value="1"/>
</dbReference>
<evidence type="ECO:0000256" key="4">
    <source>
        <dbReference type="ARBA" id="ARBA00022605"/>
    </source>
</evidence>
<keyword evidence="4 8" id="KW-0028">Amino-acid biosynthesis</keyword>
<dbReference type="InterPro" id="IPR010140">
    <property type="entry name" value="Histidinol_P_phosphatase_HisJ"/>
</dbReference>
<evidence type="ECO:0000256" key="9">
    <source>
        <dbReference type="SAM" id="MobiDB-lite"/>
    </source>
</evidence>
<dbReference type="KEGG" id="bhu:bhn_I1853"/>
<protein>
    <recommendedName>
        <fullName evidence="3 8">Histidinol-phosphatase</fullName>
        <shortName evidence="8">HolPase</shortName>
        <ecNumber evidence="3 8">3.1.3.15</ecNumber>
    </recommendedName>
</protein>
<gene>
    <name evidence="11" type="ORF">bhn_I1853</name>
</gene>
<dbReference type="EMBL" id="CP017831">
    <property type="protein sequence ID" value="AOZ96886.1"/>
    <property type="molecule type" value="Genomic_DNA"/>
</dbReference>
<dbReference type="RefSeq" id="WP_071176543.1">
    <property type="nucleotide sequence ID" value="NZ_CP017831.1"/>
</dbReference>
<keyword evidence="5 8" id="KW-0378">Hydrolase</keyword>
<dbReference type="NCBIfam" id="TIGR01856">
    <property type="entry name" value="hisJ_fam"/>
    <property type="match status" value="1"/>
</dbReference>
<dbReference type="EC" id="3.1.3.15" evidence="3 8"/>
<dbReference type="OrthoDB" id="9775255at2"/>
<dbReference type="PANTHER" id="PTHR21039">
    <property type="entry name" value="HISTIDINOL PHOSPHATASE-RELATED"/>
    <property type="match status" value="1"/>
</dbReference>
<dbReference type="Pfam" id="PF02811">
    <property type="entry name" value="PHP"/>
    <property type="match status" value="1"/>
</dbReference>
<comment type="similarity">
    <text evidence="2 8">Belongs to the PHP hydrolase family. HisK subfamily.</text>
</comment>
<evidence type="ECO:0000256" key="2">
    <source>
        <dbReference type="ARBA" id="ARBA00009152"/>
    </source>
</evidence>
<dbReference type="GO" id="GO:0000105">
    <property type="term" value="P:L-histidine biosynthetic process"/>
    <property type="evidence" value="ECO:0007669"/>
    <property type="project" value="UniProtKB-UniRule"/>
</dbReference>
<name>A0A1D9P2Q9_9FIRM</name>
<accession>A0A1D9P2Q9</accession>
<reference evidence="12" key="1">
    <citation type="submission" date="2016-10" db="EMBL/GenBank/DDBJ databases">
        <title>The complete genome sequence of the rumen bacterium Butyrivibrio hungatei MB2003.</title>
        <authorList>
            <person name="Palevich N."/>
            <person name="Kelly W.J."/>
            <person name="Leahy S.C."/>
            <person name="Altermann E."/>
            <person name="Rakonjac J."/>
            <person name="Attwood G.T."/>
        </authorList>
    </citation>
    <scope>NUCLEOTIDE SEQUENCE [LARGE SCALE GENOMIC DNA]</scope>
    <source>
        <strain evidence="12">MB2003</strain>
    </source>
</reference>
<dbReference type="GO" id="GO:0005737">
    <property type="term" value="C:cytoplasm"/>
    <property type="evidence" value="ECO:0007669"/>
    <property type="project" value="TreeGrafter"/>
</dbReference>
<feature type="region of interest" description="Disordered" evidence="9">
    <location>
        <begin position="1"/>
        <end position="20"/>
    </location>
</feature>
<dbReference type="SUPFAM" id="SSF89550">
    <property type="entry name" value="PHP domain-like"/>
    <property type="match status" value="1"/>
</dbReference>
<dbReference type="UniPathway" id="UPA00031">
    <property type="reaction ID" value="UER00013"/>
</dbReference>
<evidence type="ECO:0000313" key="11">
    <source>
        <dbReference type="EMBL" id="AOZ96886.1"/>
    </source>
</evidence>
<dbReference type="PANTHER" id="PTHR21039:SF0">
    <property type="entry name" value="HISTIDINOL-PHOSPHATASE"/>
    <property type="match status" value="1"/>
</dbReference>
<feature type="domain" description="PHP" evidence="10">
    <location>
        <begin position="5"/>
        <end position="199"/>
    </location>
</feature>
<evidence type="ECO:0000259" key="10">
    <source>
        <dbReference type="Pfam" id="PF02811"/>
    </source>
</evidence>
<keyword evidence="12" id="KW-1185">Reference proteome</keyword>
<sequence length="272" mass="31664">MLPADYHMHTHNSGDSDAPMKDMIESSIQRGLKEICFTEHLDYDYPEFEDLPLGTFDLDYKAYHDEYLLYKEKYKGQIKINFGVEVGMQPHIAQKNLDFVKDGDFDFVIASVHLIDKRDPFYGGFWDTDSVENNFKRYFELTLENIKLFNDFDVLGHLDYLARYVPEGDTTYSYQRFKEQIDEILLYLIEHDKGLDFNSKALSYGDSFSTNPCPDALKRYHELGGRIITFGADAHNPEKVGVKFEEAVEIAKACGFTEYYTFDKRKPIAHKL</sequence>
<evidence type="ECO:0000256" key="5">
    <source>
        <dbReference type="ARBA" id="ARBA00022801"/>
    </source>
</evidence>